<feature type="non-terminal residue" evidence="3">
    <location>
        <position position="183"/>
    </location>
</feature>
<gene>
    <name evidence="3" type="ORF">Vafri_6271</name>
</gene>
<feature type="compositionally biased region" description="Gly residues" evidence="1">
    <location>
        <begin position="168"/>
        <end position="183"/>
    </location>
</feature>
<feature type="chain" id="PRO_5035193103" evidence="2">
    <location>
        <begin position="22"/>
        <end position="183"/>
    </location>
</feature>
<keyword evidence="4" id="KW-1185">Reference proteome</keyword>
<dbReference type="AlphaFoldDB" id="A0A8J4EWQ0"/>
<accession>A0A8J4EWQ0</accession>
<comment type="caution">
    <text evidence="3">The sequence shown here is derived from an EMBL/GenBank/DDBJ whole genome shotgun (WGS) entry which is preliminary data.</text>
</comment>
<evidence type="ECO:0000313" key="4">
    <source>
        <dbReference type="Proteomes" id="UP000747399"/>
    </source>
</evidence>
<evidence type="ECO:0000256" key="1">
    <source>
        <dbReference type="SAM" id="MobiDB-lite"/>
    </source>
</evidence>
<reference evidence="3" key="1">
    <citation type="journal article" date="2021" name="Proc. Natl. Acad. Sci. U.S.A.">
        <title>Three genomes in the algal genus Volvox reveal the fate of a haploid sex-determining region after a transition to homothallism.</title>
        <authorList>
            <person name="Yamamoto K."/>
            <person name="Hamaji T."/>
            <person name="Kawai-Toyooka H."/>
            <person name="Matsuzaki R."/>
            <person name="Takahashi F."/>
            <person name="Nishimura Y."/>
            <person name="Kawachi M."/>
            <person name="Noguchi H."/>
            <person name="Minakuchi Y."/>
            <person name="Umen J.G."/>
            <person name="Toyoda A."/>
            <person name="Nozaki H."/>
        </authorList>
    </citation>
    <scope>NUCLEOTIDE SEQUENCE</scope>
    <source>
        <strain evidence="3">NIES-3780</strain>
    </source>
</reference>
<dbReference type="Proteomes" id="UP000747399">
    <property type="component" value="Unassembled WGS sequence"/>
</dbReference>
<organism evidence="3 4">
    <name type="scientific">Volvox africanus</name>
    <dbReference type="NCBI Taxonomy" id="51714"/>
    <lineage>
        <taxon>Eukaryota</taxon>
        <taxon>Viridiplantae</taxon>
        <taxon>Chlorophyta</taxon>
        <taxon>core chlorophytes</taxon>
        <taxon>Chlorophyceae</taxon>
        <taxon>CS clade</taxon>
        <taxon>Chlamydomonadales</taxon>
        <taxon>Volvocaceae</taxon>
        <taxon>Volvox</taxon>
    </lineage>
</organism>
<evidence type="ECO:0000256" key="2">
    <source>
        <dbReference type="SAM" id="SignalP"/>
    </source>
</evidence>
<name>A0A8J4EWQ0_9CHLO</name>
<feature type="region of interest" description="Disordered" evidence="1">
    <location>
        <begin position="152"/>
        <end position="183"/>
    </location>
</feature>
<proteinExistence type="predicted"/>
<feature type="signal peptide" evidence="2">
    <location>
        <begin position="1"/>
        <end position="21"/>
    </location>
</feature>
<dbReference type="EMBL" id="BNCO01000008">
    <property type="protein sequence ID" value="GIL50145.1"/>
    <property type="molecule type" value="Genomic_DNA"/>
</dbReference>
<protein>
    <submittedName>
        <fullName evidence="3">Uncharacterized protein</fullName>
    </submittedName>
</protein>
<keyword evidence="2" id="KW-0732">Signal</keyword>
<sequence length="183" mass="18235">RRLGLHPPLVWLRGHAAALLAAATGQQGRLQLPPLEVLAAVAELQRLGLDDAVLAEGPWPDTAAAPPAAALSGLVAAAATQLHEEMLAAEPAAQLAALAALQMIADPTRGAAPAPHAEGWAVGVLAMAHSVIVQRPLHLLLSGLRPIPPPAPPLELSEAADDDVSSHGIGGGGGGGGAIANPN</sequence>
<feature type="non-terminal residue" evidence="3">
    <location>
        <position position="1"/>
    </location>
</feature>
<evidence type="ECO:0000313" key="3">
    <source>
        <dbReference type="EMBL" id="GIL50145.1"/>
    </source>
</evidence>